<organism evidence="2 3">
    <name type="scientific">Volvox reticuliferus</name>
    <dbReference type="NCBI Taxonomy" id="1737510"/>
    <lineage>
        <taxon>Eukaryota</taxon>
        <taxon>Viridiplantae</taxon>
        <taxon>Chlorophyta</taxon>
        <taxon>core chlorophytes</taxon>
        <taxon>Chlorophyceae</taxon>
        <taxon>CS clade</taxon>
        <taxon>Chlamydomonadales</taxon>
        <taxon>Volvocaceae</taxon>
        <taxon>Volvox</taxon>
    </lineage>
</organism>
<dbReference type="Proteomes" id="UP000722791">
    <property type="component" value="Unassembled WGS sequence"/>
</dbReference>
<evidence type="ECO:0000313" key="4">
    <source>
        <dbReference type="Proteomes" id="UP000747110"/>
    </source>
</evidence>
<comment type="caution">
    <text evidence="2">The sequence shown here is derived from an EMBL/GenBank/DDBJ whole genome shotgun (WGS) entry which is preliminary data.</text>
</comment>
<evidence type="ECO:0000313" key="3">
    <source>
        <dbReference type="Proteomes" id="UP000722791"/>
    </source>
</evidence>
<evidence type="ECO:0000313" key="1">
    <source>
        <dbReference type="EMBL" id="GIL70511.1"/>
    </source>
</evidence>
<dbReference type="EMBL" id="BNCP01000002">
    <property type="protein sequence ID" value="GIL70511.1"/>
    <property type="molecule type" value="Genomic_DNA"/>
</dbReference>
<evidence type="ECO:0000313" key="2">
    <source>
        <dbReference type="EMBL" id="GIL98239.1"/>
    </source>
</evidence>
<protein>
    <submittedName>
        <fullName evidence="2">Uncharacterized protein</fullName>
    </submittedName>
</protein>
<reference evidence="2" key="1">
    <citation type="journal article" date="2021" name="Proc. Natl. Acad. Sci. U.S.A.">
        <title>Three genomes in the algal genus Volvox reveal the fate of a haploid sex-determining region after a transition to homothallism.</title>
        <authorList>
            <person name="Yamamoto K."/>
            <person name="Hamaji T."/>
            <person name="Kawai-Toyooka H."/>
            <person name="Matsuzaki R."/>
            <person name="Takahashi F."/>
            <person name="Nishimura Y."/>
            <person name="Kawachi M."/>
            <person name="Noguchi H."/>
            <person name="Minakuchi Y."/>
            <person name="Umen J.G."/>
            <person name="Toyoda A."/>
            <person name="Nozaki H."/>
        </authorList>
    </citation>
    <scope>NUCLEOTIDE SEQUENCE</scope>
    <source>
        <strain evidence="2">NIES-3785</strain>
        <strain evidence="1">NIES-3786</strain>
    </source>
</reference>
<gene>
    <name evidence="1" type="ORF">Vretifemale_1251</name>
    <name evidence="2" type="ORF">Vretimale_3648</name>
</gene>
<accession>A0A8J4DAE4</accession>
<proteinExistence type="predicted"/>
<dbReference type="AlphaFoldDB" id="A0A8J4DAE4"/>
<name>A0A8J4DAE4_9CHLO</name>
<keyword evidence="4" id="KW-1185">Reference proteome</keyword>
<dbReference type="EMBL" id="BNCQ01000005">
    <property type="protein sequence ID" value="GIL98239.1"/>
    <property type="molecule type" value="Genomic_DNA"/>
</dbReference>
<dbReference type="Proteomes" id="UP000747110">
    <property type="component" value="Unassembled WGS sequence"/>
</dbReference>
<sequence length="102" mass="11327">MAVDVYMALQLRSMEGRQPAGRDRYASELMLPCCPMGRTRTLSEAVGSSYHLPGAEPLEAAEAEELDARDSTEQCREGDWEIGVLKRKPETDLSQVHKGWGC</sequence>